<evidence type="ECO:0000256" key="1">
    <source>
        <dbReference type="SAM" id="MobiDB-lite"/>
    </source>
</evidence>
<gene>
    <name evidence="4" type="ORF">A1O3_06598</name>
</gene>
<organism evidence="4 5">
    <name type="scientific">Capronia epimyces CBS 606.96</name>
    <dbReference type="NCBI Taxonomy" id="1182542"/>
    <lineage>
        <taxon>Eukaryota</taxon>
        <taxon>Fungi</taxon>
        <taxon>Dikarya</taxon>
        <taxon>Ascomycota</taxon>
        <taxon>Pezizomycotina</taxon>
        <taxon>Eurotiomycetes</taxon>
        <taxon>Chaetothyriomycetidae</taxon>
        <taxon>Chaetothyriales</taxon>
        <taxon>Herpotrichiellaceae</taxon>
        <taxon>Capronia</taxon>
    </lineage>
</organism>
<sequence length="536" mass="54810">MKPIAVLWSGLVAFPLPALAQTVEYSTNSDGVVYSSTVYDTASTTSTDPYATTSTDYTSGSAYPSSTLSSSPMTGSTYVSTTATDASSPTTLPAIQTVPFTGQALLVGTCNIPQFTILAFPDGGSLEVPLIGCSDDRPDCCPSLNLTQFEPEQTGSASASGEGSEDEDHPTTSWTGTTPSPTPTGVISLLSKAPLTVCPNDMKDLDPVCCPIGFSQYGQSIVGNLPCVSSLTTTVYSPDASVLASITSAISVSMAAASTTSTPTVSVIINQVFALGLPCADDEGEESEEATHLSNGAKAGIGAGAGVLALLLIGGLWACLAVRHRRRGRMRKLEAAATEAGGPIRPGAAQDKKQGGAYGASSAEPKHMSVATTVTPGSPALVQHPGYGSGMAGYQHPHPHGYGPAFGYTQPPPQPNVMMHQNQAYHVSPSPPPVYGYGPHYNEAAGPNANPLGIFQGAPGLVAHGGQTNPSPVYPVEIDAGELKPNLSPGILSRCSDTHSQVTSTTAVNSTSLGAGAAELGSDTYSDRGPQSQNWA</sequence>
<feature type="region of interest" description="Disordered" evidence="1">
    <location>
        <begin position="49"/>
        <end position="76"/>
    </location>
</feature>
<comment type="caution">
    <text evidence="4">The sequence shown here is derived from an EMBL/GenBank/DDBJ whole genome shotgun (WGS) entry which is preliminary data.</text>
</comment>
<feature type="region of interest" description="Disordered" evidence="1">
    <location>
        <begin position="507"/>
        <end position="536"/>
    </location>
</feature>
<accession>W9XRC3</accession>
<dbReference type="EMBL" id="AMGY01000005">
    <property type="protein sequence ID" value="EXJ82783.1"/>
    <property type="molecule type" value="Genomic_DNA"/>
</dbReference>
<feature type="signal peptide" evidence="3">
    <location>
        <begin position="1"/>
        <end position="20"/>
    </location>
</feature>
<feature type="region of interest" description="Disordered" evidence="1">
    <location>
        <begin position="144"/>
        <end position="183"/>
    </location>
</feature>
<keyword evidence="2" id="KW-1133">Transmembrane helix</keyword>
<keyword evidence="2" id="KW-0472">Membrane</keyword>
<evidence type="ECO:0000256" key="2">
    <source>
        <dbReference type="SAM" id="Phobius"/>
    </source>
</evidence>
<name>W9XRC3_9EURO</name>
<keyword evidence="3" id="KW-0732">Signal</keyword>
<feature type="compositionally biased region" description="Low complexity" evidence="1">
    <location>
        <begin position="171"/>
        <end position="183"/>
    </location>
</feature>
<dbReference type="eggNOG" id="ENOG502T0XV">
    <property type="taxonomic scope" value="Eukaryota"/>
</dbReference>
<keyword evidence="5" id="KW-1185">Reference proteome</keyword>
<reference evidence="4 5" key="1">
    <citation type="submission" date="2013-03" db="EMBL/GenBank/DDBJ databases">
        <title>The Genome Sequence of Capronia epimyces CBS 606.96.</title>
        <authorList>
            <consortium name="The Broad Institute Genomics Platform"/>
            <person name="Cuomo C."/>
            <person name="de Hoog S."/>
            <person name="Gorbushina A."/>
            <person name="Walker B."/>
            <person name="Young S.K."/>
            <person name="Zeng Q."/>
            <person name="Gargeya S."/>
            <person name="Fitzgerald M."/>
            <person name="Haas B."/>
            <person name="Abouelleil A."/>
            <person name="Allen A.W."/>
            <person name="Alvarado L."/>
            <person name="Arachchi H.M."/>
            <person name="Berlin A.M."/>
            <person name="Chapman S.B."/>
            <person name="Gainer-Dewar J."/>
            <person name="Goldberg J."/>
            <person name="Griggs A."/>
            <person name="Gujja S."/>
            <person name="Hansen M."/>
            <person name="Howarth C."/>
            <person name="Imamovic A."/>
            <person name="Ireland A."/>
            <person name="Larimer J."/>
            <person name="McCowan C."/>
            <person name="Murphy C."/>
            <person name="Pearson M."/>
            <person name="Poon T.W."/>
            <person name="Priest M."/>
            <person name="Roberts A."/>
            <person name="Saif S."/>
            <person name="Shea T."/>
            <person name="Sisk P."/>
            <person name="Sykes S."/>
            <person name="Wortman J."/>
            <person name="Nusbaum C."/>
            <person name="Birren B."/>
        </authorList>
    </citation>
    <scope>NUCLEOTIDE SEQUENCE [LARGE SCALE GENOMIC DNA]</scope>
    <source>
        <strain evidence="4 5">CBS 606.96</strain>
    </source>
</reference>
<protein>
    <recommendedName>
        <fullName evidence="6">Hydrophobin</fullName>
    </recommendedName>
</protein>
<dbReference type="STRING" id="1182542.W9XRC3"/>
<feature type="transmembrane region" description="Helical" evidence="2">
    <location>
        <begin position="301"/>
        <end position="322"/>
    </location>
</feature>
<feature type="region of interest" description="Disordered" evidence="1">
    <location>
        <begin position="334"/>
        <end position="364"/>
    </location>
</feature>
<dbReference type="OrthoDB" id="3065412at2759"/>
<feature type="compositionally biased region" description="Polar residues" evidence="1">
    <location>
        <begin position="144"/>
        <end position="154"/>
    </location>
</feature>
<evidence type="ECO:0000256" key="3">
    <source>
        <dbReference type="SAM" id="SignalP"/>
    </source>
</evidence>
<evidence type="ECO:0000313" key="5">
    <source>
        <dbReference type="Proteomes" id="UP000019478"/>
    </source>
</evidence>
<dbReference type="HOGENOM" id="CLU_031551_0_0_1"/>
<feature type="chain" id="PRO_5004934792" description="Hydrophobin" evidence="3">
    <location>
        <begin position="21"/>
        <end position="536"/>
    </location>
</feature>
<keyword evidence="2" id="KW-0812">Transmembrane</keyword>
<dbReference type="GeneID" id="19170706"/>
<dbReference type="RefSeq" id="XP_007734906.1">
    <property type="nucleotide sequence ID" value="XM_007736716.1"/>
</dbReference>
<evidence type="ECO:0008006" key="6">
    <source>
        <dbReference type="Google" id="ProtNLM"/>
    </source>
</evidence>
<proteinExistence type="predicted"/>
<evidence type="ECO:0000313" key="4">
    <source>
        <dbReference type="EMBL" id="EXJ82783.1"/>
    </source>
</evidence>
<dbReference type="AlphaFoldDB" id="W9XRC3"/>
<dbReference type="Proteomes" id="UP000019478">
    <property type="component" value="Unassembled WGS sequence"/>
</dbReference>